<protein>
    <submittedName>
        <fullName evidence="1">Uncharacterized protein</fullName>
    </submittedName>
</protein>
<comment type="caution">
    <text evidence="1">The sequence shown here is derived from an EMBL/GenBank/DDBJ whole genome shotgun (WGS) entry which is preliminary data.</text>
</comment>
<dbReference type="AlphaFoldDB" id="A0AAV2A6U0"/>
<dbReference type="EMBL" id="CAXIEN010000125">
    <property type="protein sequence ID" value="CAL1279745.1"/>
    <property type="molecule type" value="Genomic_DNA"/>
</dbReference>
<proteinExistence type="predicted"/>
<evidence type="ECO:0000313" key="2">
    <source>
        <dbReference type="Proteomes" id="UP001497382"/>
    </source>
</evidence>
<keyword evidence="2" id="KW-1185">Reference proteome</keyword>
<organism evidence="1 2">
    <name type="scientific">Larinioides sclopetarius</name>
    <dbReference type="NCBI Taxonomy" id="280406"/>
    <lineage>
        <taxon>Eukaryota</taxon>
        <taxon>Metazoa</taxon>
        <taxon>Ecdysozoa</taxon>
        <taxon>Arthropoda</taxon>
        <taxon>Chelicerata</taxon>
        <taxon>Arachnida</taxon>
        <taxon>Araneae</taxon>
        <taxon>Araneomorphae</taxon>
        <taxon>Entelegynae</taxon>
        <taxon>Araneoidea</taxon>
        <taxon>Araneidae</taxon>
        <taxon>Larinioides</taxon>
    </lineage>
</organism>
<reference evidence="1 2" key="1">
    <citation type="submission" date="2024-04" db="EMBL/GenBank/DDBJ databases">
        <authorList>
            <person name="Rising A."/>
            <person name="Reimegard J."/>
            <person name="Sonavane S."/>
            <person name="Akerstrom W."/>
            <person name="Nylinder S."/>
            <person name="Hedman E."/>
            <person name="Kallberg Y."/>
        </authorList>
    </citation>
    <scope>NUCLEOTIDE SEQUENCE [LARGE SCALE GENOMIC DNA]</scope>
</reference>
<evidence type="ECO:0000313" key="1">
    <source>
        <dbReference type="EMBL" id="CAL1279745.1"/>
    </source>
</evidence>
<feature type="non-terminal residue" evidence="1">
    <location>
        <position position="37"/>
    </location>
</feature>
<accession>A0AAV2A6U0</accession>
<gene>
    <name evidence="1" type="ORF">LARSCL_LOCUS10566</name>
</gene>
<dbReference type="Proteomes" id="UP001497382">
    <property type="component" value="Unassembled WGS sequence"/>
</dbReference>
<sequence>MKITCGLKGFIDFSAVEISTTSQITATKENIMPNKII</sequence>
<name>A0AAV2A6U0_9ARAC</name>